<feature type="compositionally biased region" description="Basic and acidic residues" evidence="1">
    <location>
        <begin position="1"/>
        <end position="14"/>
    </location>
</feature>
<proteinExistence type="predicted"/>
<dbReference type="AlphaFoldDB" id="A0A438E7J4"/>
<dbReference type="EMBL" id="QGNW01001368">
    <property type="protein sequence ID" value="RVW43736.1"/>
    <property type="molecule type" value="Genomic_DNA"/>
</dbReference>
<evidence type="ECO:0000313" key="2">
    <source>
        <dbReference type="EMBL" id="RVW43736.1"/>
    </source>
</evidence>
<name>A0A438E7J4_VITVI</name>
<comment type="caution">
    <text evidence="2">The sequence shown here is derived from an EMBL/GenBank/DDBJ whole genome shotgun (WGS) entry which is preliminary data.</text>
</comment>
<accession>A0A438E7J4</accession>
<dbReference type="Proteomes" id="UP000288805">
    <property type="component" value="Unassembled WGS sequence"/>
</dbReference>
<organism evidence="2 3">
    <name type="scientific">Vitis vinifera</name>
    <name type="common">Grape</name>
    <dbReference type="NCBI Taxonomy" id="29760"/>
    <lineage>
        <taxon>Eukaryota</taxon>
        <taxon>Viridiplantae</taxon>
        <taxon>Streptophyta</taxon>
        <taxon>Embryophyta</taxon>
        <taxon>Tracheophyta</taxon>
        <taxon>Spermatophyta</taxon>
        <taxon>Magnoliopsida</taxon>
        <taxon>eudicotyledons</taxon>
        <taxon>Gunneridae</taxon>
        <taxon>Pentapetalae</taxon>
        <taxon>rosids</taxon>
        <taxon>Vitales</taxon>
        <taxon>Vitaceae</taxon>
        <taxon>Viteae</taxon>
        <taxon>Vitis</taxon>
    </lineage>
</organism>
<evidence type="ECO:0000256" key="1">
    <source>
        <dbReference type="SAM" id="MobiDB-lite"/>
    </source>
</evidence>
<gene>
    <name evidence="2" type="ORF">CK203_115568</name>
</gene>
<sequence length="264" mass="29496">MEGSRSRRVEKRGYEQSVEDQDDLPGSKKPKLPALARCGGTGKQFHLVYKHHAEVGIGSSEGNISGYDILSDLVHCSMIHELSTDGGNPCVFNLPLAHPVAVAVSPSTMSLIITSSSDFLPNPLQILYFFLKRQTHHQHAFRKQTKFTSTISHQCLDDPRDPAVPFKPNYLHHGKDCAGPWNFPFPSKTSERKFPSKIVFPKICPSHTKENMSCYKFFNSVPLRPGSSGKVERFQVSEEVERALTRLGHAKLVGRFVSTFMGRS</sequence>
<evidence type="ECO:0000313" key="3">
    <source>
        <dbReference type="Proteomes" id="UP000288805"/>
    </source>
</evidence>
<reference evidence="2 3" key="1">
    <citation type="journal article" date="2018" name="PLoS Genet.">
        <title>Population sequencing reveals clonal diversity and ancestral inbreeding in the grapevine cultivar Chardonnay.</title>
        <authorList>
            <person name="Roach M.J."/>
            <person name="Johnson D.L."/>
            <person name="Bohlmann J."/>
            <person name="van Vuuren H.J."/>
            <person name="Jones S.J."/>
            <person name="Pretorius I.S."/>
            <person name="Schmidt S.A."/>
            <person name="Borneman A.R."/>
        </authorList>
    </citation>
    <scope>NUCLEOTIDE SEQUENCE [LARGE SCALE GENOMIC DNA]</scope>
    <source>
        <strain evidence="3">cv. Chardonnay</strain>
        <tissue evidence="2">Leaf</tissue>
    </source>
</reference>
<feature type="region of interest" description="Disordered" evidence="1">
    <location>
        <begin position="1"/>
        <end position="32"/>
    </location>
</feature>
<protein>
    <submittedName>
        <fullName evidence="2">Uncharacterized protein</fullName>
    </submittedName>
</protein>